<evidence type="ECO:0000313" key="2">
    <source>
        <dbReference type="Proteomes" id="UP000235828"/>
    </source>
</evidence>
<gene>
    <name evidence="1" type="ORF">VTAP4600_A3591</name>
</gene>
<keyword evidence="2" id="KW-1185">Reference proteome</keyword>
<dbReference type="AlphaFoldDB" id="A0A2N8ZI19"/>
<dbReference type="KEGG" id="vta:A3591"/>
<reference evidence="1 2" key="1">
    <citation type="submission" date="2017-10" db="EMBL/GenBank/DDBJ databases">
        <authorList>
            <person name="Banno H."/>
            <person name="Chua N.-H."/>
        </authorList>
    </citation>
    <scope>NUCLEOTIDE SEQUENCE [LARGE SCALE GENOMIC DNA]</scope>
    <source>
        <strain evidence="1">Vibrio tapetis CECT4600</strain>
    </source>
</reference>
<evidence type="ECO:0000313" key="1">
    <source>
        <dbReference type="EMBL" id="SON51538.1"/>
    </source>
</evidence>
<accession>A0A2N8ZI19</accession>
<name>A0A2N8ZI19_9VIBR</name>
<organism evidence="1 2">
    <name type="scientific">Vibrio tapetis subsp. tapetis</name>
    <dbReference type="NCBI Taxonomy" id="1671868"/>
    <lineage>
        <taxon>Bacteria</taxon>
        <taxon>Pseudomonadati</taxon>
        <taxon>Pseudomonadota</taxon>
        <taxon>Gammaproteobacteria</taxon>
        <taxon>Vibrionales</taxon>
        <taxon>Vibrionaceae</taxon>
        <taxon>Vibrio</taxon>
    </lineage>
</organism>
<dbReference type="Proteomes" id="UP000235828">
    <property type="component" value="Chromosome A"/>
</dbReference>
<sequence>MLMLVNMKEALRKLIQAMGKLECIKHPVSYQFLASEEKCGIIGDTKLTSLNTNGVCSNIKG</sequence>
<proteinExistence type="predicted"/>
<dbReference type="EMBL" id="LT960611">
    <property type="protein sequence ID" value="SON51538.1"/>
    <property type="molecule type" value="Genomic_DNA"/>
</dbReference>
<protein>
    <submittedName>
        <fullName evidence="1">Uncharacterized protein</fullName>
    </submittedName>
</protein>